<comment type="caution">
    <text evidence="3">The sequence shown here is derived from an EMBL/GenBank/DDBJ whole genome shotgun (WGS) entry which is preliminary data.</text>
</comment>
<dbReference type="Gene3D" id="3.90.1320.10">
    <property type="entry name" value="Outer-capsid protein sigma 3, large lobe"/>
    <property type="match status" value="1"/>
</dbReference>
<feature type="chain" id="PRO_5043530495" description="Neprosin PEP catalytic domain-containing protein" evidence="1">
    <location>
        <begin position="25"/>
        <end position="442"/>
    </location>
</feature>
<name>A0AAW0K9E8_QUESU</name>
<accession>A0AAW0K9E8</accession>
<dbReference type="InterPro" id="IPR004314">
    <property type="entry name" value="Neprosin"/>
</dbReference>
<protein>
    <recommendedName>
        <fullName evidence="2">Neprosin PEP catalytic domain-containing protein</fullName>
    </recommendedName>
</protein>
<gene>
    <name evidence="3" type="ORF">CFP56_023305</name>
</gene>
<keyword evidence="1" id="KW-0732">Signal</keyword>
<evidence type="ECO:0000256" key="1">
    <source>
        <dbReference type="SAM" id="SignalP"/>
    </source>
</evidence>
<evidence type="ECO:0000313" key="4">
    <source>
        <dbReference type="Proteomes" id="UP000237347"/>
    </source>
</evidence>
<sequence>MANVINNKLECFMCFLFALSYVLGDSFVDGRRIETMKNKGFIKQKGTIKTIEGEDGDTIDCVDIYQQPAFDHPFLKNHIIQMKPNSIPSSPKENSYQAELFQNWHKNGQCPEGTVPIRRTQEDEYTRGVKWIPRRTQLNHSFYDISNHEHAIVSFGVAEIYGARASLNVWNPVVDDGEFSLAQIWVLAGPDEELNTIEAGWKVTSPENKTKLFTFWTSDGYQSTGCFSLECPGFVQVNKNFSLDSPIEPVSRYSAQQFDIGITIYKSDGYQSTGCFNLECPGFVQVNKNFSLDFPIEPVSRYSAQQFDIGITIYKENGKWWFQVQDQVLGYWPGTIFNYLVSSASRIEWGGEVYNAELGDHHTRTQMGSGHFGNEGYGKASYFRNIGYMDNSGKFIDVETQSLKKYATRPSCYNVEVANNTNGGFGTHFYFGGPGYSTQCAN</sequence>
<evidence type="ECO:0000259" key="2">
    <source>
        <dbReference type="PROSITE" id="PS52045"/>
    </source>
</evidence>
<feature type="domain" description="Neprosin PEP catalytic" evidence="2">
    <location>
        <begin position="135"/>
        <end position="441"/>
    </location>
</feature>
<dbReference type="Pfam" id="PF14365">
    <property type="entry name" value="Neprosin_AP"/>
    <property type="match status" value="1"/>
</dbReference>
<reference evidence="3 4" key="1">
    <citation type="journal article" date="2018" name="Sci. Data">
        <title>The draft genome sequence of cork oak.</title>
        <authorList>
            <person name="Ramos A.M."/>
            <person name="Usie A."/>
            <person name="Barbosa P."/>
            <person name="Barros P.M."/>
            <person name="Capote T."/>
            <person name="Chaves I."/>
            <person name="Simoes F."/>
            <person name="Abreu I."/>
            <person name="Carrasquinho I."/>
            <person name="Faro C."/>
            <person name="Guimaraes J.B."/>
            <person name="Mendonca D."/>
            <person name="Nobrega F."/>
            <person name="Rodrigues L."/>
            <person name="Saibo N.J.M."/>
            <person name="Varela M.C."/>
            <person name="Egas C."/>
            <person name="Matos J."/>
            <person name="Miguel C.M."/>
            <person name="Oliveira M.M."/>
            <person name="Ricardo C.P."/>
            <person name="Goncalves S."/>
        </authorList>
    </citation>
    <scope>NUCLEOTIDE SEQUENCE [LARGE SCALE GENOMIC DNA]</scope>
    <source>
        <strain evidence="4">cv. HL8</strain>
    </source>
</reference>
<dbReference type="InterPro" id="IPR053168">
    <property type="entry name" value="Glutamic_endopeptidase"/>
</dbReference>
<dbReference type="EMBL" id="PKMF04000367">
    <property type="protein sequence ID" value="KAK7835644.1"/>
    <property type="molecule type" value="Genomic_DNA"/>
</dbReference>
<dbReference type="PANTHER" id="PTHR31589:SF221">
    <property type="entry name" value="LIGASE, PUTATIVE (DUF239)-RELATED"/>
    <property type="match status" value="1"/>
</dbReference>
<dbReference type="AlphaFoldDB" id="A0AAW0K9E8"/>
<dbReference type="PROSITE" id="PS52045">
    <property type="entry name" value="NEPROSIN_PEP_CD"/>
    <property type="match status" value="1"/>
</dbReference>
<dbReference type="Pfam" id="PF03080">
    <property type="entry name" value="Neprosin"/>
    <property type="match status" value="1"/>
</dbReference>
<dbReference type="PANTHER" id="PTHR31589">
    <property type="entry name" value="PROTEIN, PUTATIVE (DUF239)-RELATED-RELATED"/>
    <property type="match status" value="1"/>
</dbReference>
<proteinExistence type="predicted"/>
<feature type="signal peptide" evidence="1">
    <location>
        <begin position="1"/>
        <end position="24"/>
    </location>
</feature>
<evidence type="ECO:0000313" key="3">
    <source>
        <dbReference type="EMBL" id="KAK7835644.1"/>
    </source>
</evidence>
<dbReference type="InterPro" id="IPR025521">
    <property type="entry name" value="Neprosin_propep"/>
</dbReference>
<organism evidence="3 4">
    <name type="scientific">Quercus suber</name>
    <name type="common">Cork oak</name>
    <dbReference type="NCBI Taxonomy" id="58331"/>
    <lineage>
        <taxon>Eukaryota</taxon>
        <taxon>Viridiplantae</taxon>
        <taxon>Streptophyta</taxon>
        <taxon>Embryophyta</taxon>
        <taxon>Tracheophyta</taxon>
        <taxon>Spermatophyta</taxon>
        <taxon>Magnoliopsida</taxon>
        <taxon>eudicotyledons</taxon>
        <taxon>Gunneridae</taxon>
        <taxon>Pentapetalae</taxon>
        <taxon>rosids</taxon>
        <taxon>fabids</taxon>
        <taxon>Fagales</taxon>
        <taxon>Fagaceae</taxon>
        <taxon>Quercus</taxon>
    </lineage>
</organism>
<dbReference type="Proteomes" id="UP000237347">
    <property type="component" value="Unassembled WGS sequence"/>
</dbReference>
<keyword evidence="4" id="KW-1185">Reference proteome</keyword>